<dbReference type="Gene3D" id="1.50.10.10">
    <property type="match status" value="1"/>
</dbReference>
<evidence type="ECO:0000313" key="5">
    <source>
        <dbReference type="Proteomes" id="UP001295740"/>
    </source>
</evidence>
<comment type="caution">
    <text evidence="4">The sequence shown here is derived from an EMBL/GenBank/DDBJ whole genome shotgun (WGS) entry which is preliminary data.</text>
</comment>
<name>A0AAI8VE33_9PEZI</name>
<reference evidence="4" key="1">
    <citation type="submission" date="2023-10" db="EMBL/GenBank/DDBJ databases">
        <authorList>
            <person name="Hackl T."/>
        </authorList>
    </citation>
    <scope>NUCLEOTIDE SEQUENCE</scope>
</reference>
<dbReference type="PANTHER" id="PTHR34987:SF5">
    <property type="entry name" value="ALPHA-RHAMNOSIDASE"/>
    <property type="match status" value="1"/>
</dbReference>
<evidence type="ECO:0000256" key="2">
    <source>
        <dbReference type="SAM" id="SignalP"/>
    </source>
</evidence>
<dbReference type="Pfam" id="PF17390">
    <property type="entry name" value="Bac_rhamnosid_C"/>
    <property type="match status" value="1"/>
</dbReference>
<dbReference type="GO" id="GO:0003824">
    <property type="term" value="F:catalytic activity"/>
    <property type="evidence" value="ECO:0007669"/>
    <property type="project" value="UniProtKB-ARBA"/>
</dbReference>
<accession>A0AAI8VE33</accession>
<dbReference type="InterPro" id="IPR012341">
    <property type="entry name" value="6hp_glycosidase-like_sf"/>
</dbReference>
<dbReference type="Gene3D" id="2.60.420.10">
    <property type="entry name" value="Maltose phosphorylase, domain 3"/>
    <property type="match status" value="1"/>
</dbReference>
<dbReference type="Proteomes" id="UP001295740">
    <property type="component" value="Unassembled WGS sequence"/>
</dbReference>
<protein>
    <submittedName>
        <fullName evidence="4">Uu.00g001520.m01.CDS01</fullName>
    </submittedName>
</protein>
<dbReference type="InterPro" id="IPR008928">
    <property type="entry name" value="6-hairpin_glycosidase_sf"/>
</dbReference>
<organism evidence="4 5">
    <name type="scientific">Anthostomella pinea</name>
    <dbReference type="NCBI Taxonomy" id="933095"/>
    <lineage>
        <taxon>Eukaryota</taxon>
        <taxon>Fungi</taxon>
        <taxon>Dikarya</taxon>
        <taxon>Ascomycota</taxon>
        <taxon>Pezizomycotina</taxon>
        <taxon>Sordariomycetes</taxon>
        <taxon>Xylariomycetidae</taxon>
        <taxon>Xylariales</taxon>
        <taxon>Xylariaceae</taxon>
        <taxon>Anthostomella</taxon>
    </lineage>
</organism>
<dbReference type="GO" id="GO:0005975">
    <property type="term" value="P:carbohydrate metabolic process"/>
    <property type="evidence" value="ECO:0007669"/>
    <property type="project" value="InterPro"/>
</dbReference>
<dbReference type="AlphaFoldDB" id="A0AAI8VE33"/>
<dbReference type="EMBL" id="CAUWAG010000008">
    <property type="protein sequence ID" value="CAJ2506022.1"/>
    <property type="molecule type" value="Genomic_DNA"/>
</dbReference>
<sequence length="759" mass="80455">MLTPTFSTAVIWLTIHALVVAQTDDDNHNSTTTTPSWHQYVRAPASSTVRPKAVLMQFMRGDVRNPTGLLAASGNDDDGGGSPTILRRETSTRENASLVLDFGQNVVGLLAVEFAGSVNGSVNGSASGSDGFPGLRLAFSEALEFLGERSDFTRSDNAGQGAGNPPVLVPSGTDQIAVKNEPYTWLNQWGCEYGSQVCSDGLHGFRYVKISLDALPADAPYTSSAGEVSINAVTLRWSGFRGTLDSYTGWFECSDAALTHWWFDGVYTTEMCTDVFRANDTDPRSAASPSLLNQWVVHDGAKRDRDPYVGDLAVAGLTSYLSHGSPTTISSSISAVRTVLDDLAAHQRAADGWIPPASIQDYALPLFDYPLWWVVAGSDYVMYSGNVSFIETHYAALVGVLDAYYPAHMDNKTGLLVRPDGYGDYAFVPREGSAAYYSALYVLALRRAADLAGFVGGGRDVDVRRWKARADRVARGVVDGLWDPAVGAFFDRKCDDGAAAGCEAHAQDGNSLAILSGVANATLAASALAYMSSAMGRFYGNAFYDAAGEALGAGFADRVYPFISYFEIAARFETAGVNAVDGVDGALDQIRRTWGWMAANETAGTHWEGIGAGGSKYEGGFTSLAHGWSTGVVPLLSTYVLGVKPVKPGFREWAVRPRPGGGLTWAQGEVPTPFGSLKVRWDRGTNGEGFVVTVRAPGGTNGTVSLPAAEGDVEGGVVWADGSFGVQGKVMGGFVEFAVEGGGEVLVGYPRTLAGEDAL</sequence>
<feature type="signal peptide" evidence="2">
    <location>
        <begin position="1"/>
        <end position="21"/>
    </location>
</feature>
<feature type="region of interest" description="Disordered" evidence="1">
    <location>
        <begin position="152"/>
        <end position="171"/>
    </location>
</feature>
<feature type="domain" description="Alpha-L-rhamnosidase C-terminal" evidence="3">
    <location>
        <begin position="642"/>
        <end position="714"/>
    </location>
</feature>
<proteinExistence type="predicted"/>
<evidence type="ECO:0000256" key="1">
    <source>
        <dbReference type="SAM" id="MobiDB-lite"/>
    </source>
</evidence>
<dbReference type="PANTHER" id="PTHR34987">
    <property type="entry name" value="C, PUTATIVE (AFU_ORTHOLOGUE AFUA_3G02880)-RELATED"/>
    <property type="match status" value="1"/>
</dbReference>
<dbReference type="InterPro" id="IPR035398">
    <property type="entry name" value="Bac_rhamnosid_C"/>
</dbReference>
<evidence type="ECO:0000259" key="3">
    <source>
        <dbReference type="Pfam" id="PF17390"/>
    </source>
</evidence>
<keyword evidence="2" id="KW-0732">Signal</keyword>
<gene>
    <name evidence="4" type="ORF">KHLLAP_LOCUS6490</name>
</gene>
<feature type="chain" id="PRO_5042537288" evidence="2">
    <location>
        <begin position="22"/>
        <end position="759"/>
    </location>
</feature>
<evidence type="ECO:0000313" key="4">
    <source>
        <dbReference type="EMBL" id="CAJ2506022.1"/>
    </source>
</evidence>
<dbReference type="SUPFAM" id="SSF48208">
    <property type="entry name" value="Six-hairpin glycosidases"/>
    <property type="match status" value="1"/>
</dbReference>
<keyword evidence="5" id="KW-1185">Reference proteome</keyword>